<dbReference type="Gene3D" id="3.30.1330.60">
    <property type="entry name" value="OmpA-like domain"/>
    <property type="match status" value="1"/>
</dbReference>
<evidence type="ECO:0000256" key="3">
    <source>
        <dbReference type="ARBA" id="ARBA00023237"/>
    </source>
</evidence>
<keyword evidence="3" id="KW-0998">Cell outer membrane</keyword>
<dbReference type="SUPFAM" id="SSF103088">
    <property type="entry name" value="OmpA-like"/>
    <property type="match status" value="1"/>
</dbReference>
<dbReference type="PANTHER" id="PTHR30329:SF21">
    <property type="entry name" value="LIPOPROTEIN YIAD-RELATED"/>
    <property type="match status" value="1"/>
</dbReference>
<dbReference type="InterPro" id="IPR036737">
    <property type="entry name" value="OmpA-like_sf"/>
</dbReference>
<protein>
    <submittedName>
        <fullName evidence="6">Outer membrane protein A</fullName>
    </submittedName>
</protein>
<dbReference type="GO" id="GO:0009279">
    <property type="term" value="C:cell outer membrane"/>
    <property type="evidence" value="ECO:0007669"/>
    <property type="project" value="UniProtKB-SubCell"/>
</dbReference>
<comment type="caution">
    <text evidence="6">The sequence shown here is derived from an EMBL/GenBank/DDBJ whole genome shotgun (WGS) entry which is preliminary data.</text>
</comment>
<sequence length="160" mass="17632">MLAQYREGALQKEQVIESSQLASNPYLSRTQAVSLDGCQSYVVTDSNHQTNLARVQFGFDQSSLTPMARDSLHTLARSIGENGTQILVEGHTDSMGSAGYNQELGLKRALSVYDLLRYQGVDKQNITVRTLGETQPLEPNNSSKNRAINRRAEIMVVTGN</sequence>
<evidence type="ECO:0000256" key="2">
    <source>
        <dbReference type="ARBA" id="ARBA00023136"/>
    </source>
</evidence>
<evidence type="ECO:0000256" key="4">
    <source>
        <dbReference type="PROSITE-ProRule" id="PRU00473"/>
    </source>
</evidence>
<dbReference type="InterPro" id="IPR006665">
    <property type="entry name" value="OmpA-like"/>
</dbReference>
<evidence type="ECO:0000259" key="5">
    <source>
        <dbReference type="PROSITE" id="PS51123"/>
    </source>
</evidence>
<keyword evidence="2 4" id="KW-0472">Membrane</keyword>
<dbReference type="PRINTS" id="PR01021">
    <property type="entry name" value="OMPADOMAIN"/>
</dbReference>
<organism evidence="6 7">
    <name type="scientific">Vibrio maritimus</name>
    <dbReference type="NCBI Taxonomy" id="990268"/>
    <lineage>
        <taxon>Bacteria</taxon>
        <taxon>Pseudomonadati</taxon>
        <taxon>Pseudomonadota</taxon>
        <taxon>Gammaproteobacteria</taxon>
        <taxon>Vibrionales</taxon>
        <taxon>Vibrionaceae</taxon>
        <taxon>Vibrio</taxon>
    </lineage>
</organism>
<reference evidence="6 7" key="2">
    <citation type="submission" date="2014-09" db="EMBL/GenBank/DDBJ databases">
        <authorList>
            <consortium name="NBRP consortium"/>
            <person name="Sawabe T."/>
            <person name="Meirelles P."/>
            <person name="Nakanishi M."/>
            <person name="Sayaka M."/>
            <person name="Hattori M."/>
            <person name="Ohkuma M."/>
        </authorList>
    </citation>
    <scope>NUCLEOTIDE SEQUENCE [LARGE SCALE GENOMIC DNA]</scope>
    <source>
        <strain evidence="7">JCM19235</strain>
    </source>
</reference>
<accession>A0A090S2P9</accession>
<name>A0A090S2P9_9VIBR</name>
<evidence type="ECO:0000313" key="7">
    <source>
        <dbReference type="Proteomes" id="UP000029228"/>
    </source>
</evidence>
<dbReference type="InterPro" id="IPR050330">
    <property type="entry name" value="Bact_OuterMem_StrucFunc"/>
</dbReference>
<dbReference type="Pfam" id="PF00691">
    <property type="entry name" value="OmpA"/>
    <property type="match status" value="1"/>
</dbReference>
<proteinExistence type="predicted"/>
<dbReference type="Proteomes" id="UP000029228">
    <property type="component" value="Unassembled WGS sequence"/>
</dbReference>
<dbReference type="InterPro" id="IPR006664">
    <property type="entry name" value="OMP_bac"/>
</dbReference>
<reference evidence="6 7" key="1">
    <citation type="submission" date="2014-09" db="EMBL/GenBank/DDBJ databases">
        <title>Vibrio maritimus JCM 19235. (C45) whole genome shotgun sequence.</title>
        <authorList>
            <person name="Sawabe T."/>
            <person name="Meirelles P."/>
            <person name="Nakanishi M."/>
            <person name="Sayaka M."/>
            <person name="Hattori M."/>
            <person name="Ohkuma M."/>
        </authorList>
    </citation>
    <scope>NUCLEOTIDE SEQUENCE [LARGE SCALE GENOMIC DNA]</scope>
    <source>
        <strain evidence="7">JCM19235</strain>
    </source>
</reference>
<comment type="subcellular location">
    <subcellularLocation>
        <location evidence="1">Cell outer membrane</location>
    </subcellularLocation>
</comment>
<dbReference type="PANTHER" id="PTHR30329">
    <property type="entry name" value="STATOR ELEMENT OF FLAGELLAR MOTOR COMPLEX"/>
    <property type="match status" value="1"/>
</dbReference>
<dbReference type="PROSITE" id="PS51123">
    <property type="entry name" value="OMPA_2"/>
    <property type="match status" value="1"/>
</dbReference>
<dbReference type="AlphaFoldDB" id="A0A090S2P9"/>
<evidence type="ECO:0000313" key="6">
    <source>
        <dbReference type="EMBL" id="GAL21068.1"/>
    </source>
</evidence>
<keyword evidence="7" id="KW-1185">Reference proteome</keyword>
<dbReference type="CDD" id="cd07185">
    <property type="entry name" value="OmpA_C-like"/>
    <property type="match status" value="1"/>
</dbReference>
<evidence type="ECO:0000256" key="1">
    <source>
        <dbReference type="ARBA" id="ARBA00004442"/>
    </source>
</evidence>
<feature type="domain" description="OmpA-like" evidence="5">
    <location>
        <begin position="44"/>
        <end position="160"/>
    </location>
</feature>
<dbReference type="STRING" id="990268.JCM19235_343"/>
<dbReference type="EMBL" id="BBMR01000007">
    <property type="protein sequence ID" value="GAL21068.1"/>
    <property type="molecule type" value="Genomic_DNA"/>
</dbReference>
<gene>
    <name evidence="6" type="ORF">JCM19235_343</name>
</gene>